<dbReference type="PANTHER" id="PTHR30472">
    <property type="entry name" value="FERRIC ENTEROBACTIN TRANSPORT SYSTEM PERMEASE PROTEIN"/>
    <property type="match status" value="1"/>
</dbReference>
<proteinExistence type="inferred from homology"/>
<dbReference type="InterPro" id="IPR037294">
    <property type="entry name" value="ABC_BtuC-like"/>
</dbReference>
<dbReference type="Gene3D" id="1.10.3470.10">
    <property type="entry name" value="ABC transporter involved in vitamin B12 uptake, BtuC"/>
    <property type="match status" value="1"/>
</dbReference>
<gene>
    <name evidence="9" type="ORF">JP75_03460</name>
</gene>
<dbReference type="GO" id="GO:0022857">
    <property type="term" value="F:transmembrane transporter activity"/>
    <property type="evidence" value="ECO:0007669"/>
    <property type="project" value="InterPro"/>
</dbReference>
<evidence type="ECO:0000256" key="6">
    <source>
        <dbReference type="ARBA" id="ARBA00022989"/>
    </source>
</evidence>
<name>A0A087M599_9HYPH</name>
<dbReference type="OrthoDB" id="9811975at2"/>
<keyword evidence="3" id="KW-0813">Transport</keyword>
<feature type="transmembrane region" description="Helical" evidence="8">
    <location>
        <begin position="163"/>
        <end position="188"/>
    </location>
</feature>
<dbReference type="GO" id="GO:0005886">
    <property type="term" value="C:plasma membrane"/>
    <property type="evidence" value="ECO:0007669"/>
    <property type="project" value="UniProtKB-SubCell"/>
</dbReference>
<dbReference type="SUPFAM" id="SSF81345">
    <property type="entry name" value="ABC transporter involved in vitamin B12 uptake, BtuC"/>
    <property type="match status" value="1"/>
</dbReference>
<dbReference type="STRING" id="46914.JP75_03460"/>
<dbReference type="CDD" id="cd06550">
    <property type="entry name" value="TM_ABC_iron-siderophores_like"/>
    <property type="match status" value="1"/>
</dbReference>
<sequence>MSTLAVSAPAERRFGIGAIVLIIVGLFVLLTLAAIAFGSTWIPLETVAQVILGGGEKTEKLVVWQLRMPRVMAAAIAGAAIAFSGYLLQRITRNELASPGVLGVVDGAALGVVLFLAIFSNESNALTVSVAWQPLAAAIGALTAISLVFILSGRQSSSAIRLLLFGIAIAAVAKALTTVFMLIGPVYQTAQAARWLAGAVNAISWSEIQIMAICLVPTVLLAAWLAKDLPPADLDDVSSRSIGLNLPVYRIAVFFVAAMLTSIAVAFVGGVGFLGLIAPHLARLLVGRARFAGILASCLIGAMMLIGADLLVRVAFTPLEVPAGTVTAIVGAPYFLFLLMRKDKTNG</sequence>
<feature type="transmembrane region" description="Helical" evidence="8">
    <location>
        <begin position="289"/>
        <end position="312"/>
    </location>
</feature>
<dbReference type="EMBL" id="JQGC01000003">
    <property type="protein sequence ID" value="KFL32052.1"/>
    <property type="molecule type" value="Genomic_DNA"/>
</dbReference>
<dbReference type="InterPro" id="IPR000522">
    <property type="entry name" value="ABC_transptr_permease_BtuC"/>
</dbReference>
<dbReference type="PANTHER" id="PTHR30472:SF24">
    <property type="entry name" value="FERRIC ENTEROBACTIN TRANSPORT SYSTEM PERMEASE PROTEIN FEPG"/>
    <property type="match status" value="1"/>
</dbReference>
<evidence type="ECO:0000313" key="9">
    <source>
        <dbReference type="EMBL" id="KFL32052.1"/>
    </source>
</evidence>
<comment type="caution">
    <text evidence="9">The sequence shown here is derived from an EMBL/GenBank/DDBJ whole genome shotgun (WGS) entry which is preliminary data.</text>
</comment>
<evidence type="ECO:0000256" key="1">
    <source>
        <dbReference type="ARBA" id="ARBA00004651"/>
    </source>
</evidence>
<evidence type="ECO:0000256" key="7">
    <source>
        <dbReference type="ARBA" id="ARBA00023136"/>
    </source>
</evidence>
<evidence type="ECO:0000313" key="10">
    <source>
        <dbReference type="Proteomes" id="UP000028981"/>
    </source>
</evidence>
<dbReference type="GO" id="GO:0033214">
    <property type="term" value="P:siderophore-iron import into cell"/>
    <property type="evidence" value="ECO:0007669"/>
    <property type="project" value="TreeGrafter"/>
</dbReference>
<keyword evidence="6 8" id="KW-1133">Transmembrane helix</keyword>
<dbReference type="Proteomes" id="UP000028981">
    <property type="component" value="Unassembled WGS sequence"/>
</dbReference>
<feature type="transmembrane region" description="Helical" evidence="8">
    <location>
        <begin position="247"/>
        <end position="277"/>
    </location>
</feature>
<evidence type="ECO:0000256" key="8">
    <source>
        <dbReference type="SAM" id="Phobius"/>
    </source>
</evidence>
<keyword evidence="7 8" id="KW-0472">Membrane</keyword>
<comment type="similarity">
    <text evidence="2">Belongs to the binding-protein-dependent transport system permease family. FecCD subfamily.</text>
</comment>
<feature type="transmembrane region" description="Helical" evidence="8">
    <location>
        <begin position="100"/>
        <end position="119"/>
    </location>
</feature>
<accession>A0A087M599</accession>
<dbReference type="AlphaFoldDB" id="A0A087M599"/>
<protein>
    <submittedName>
        <fullName evidence="9">Iron ABC transporter permease</fullName>
    </submittedName>
</protein>
<feature type="transmembrane region" description="Helical" evidence="8">
    <location>
        <begin position="131"/>
        <end position="151"/>
    </location>
</feature>
<evidence type="ECO:0000256" key="5">
    <source>
        <dbReference type="ARBA" id="ARBA00022692"/>
    </source>
</evidence>
<keyword evidence="10" id="KW-1185">Reference proteome</keyword>
<feature type="transmembrane region" description="Helical" evidence="8">
    <location>
        <begin position="71"/>
        <end position="88"/>
    </location>
</feature>
<dbReference type="FunFam" id="1.10.3470.10:FF:000001">
    <property type="entry name" value="Vitamin B12 ABC transporter permease BtuC"/>
    <property type="match status" value="1"/>
</dbReference>
<evidence type="ECO:0000256" key="4">
    <source>
        <dbReference type="ARBA" id="ARBA00022475"/>
    </source>
</evidence>
<organism evidence="9 10">
    <name type="scientific">Devosia riboflavina</name>
    <dbReference type="NCBI Taxonomy" id="46914"/>
    <lineage>
        <taxon>Bacteria</taxon>
        <taxon>Pseudomonadati</taxon>
        <taxon>Pseudomonadota</taxon>
        <taxon>Alphaproteobacteria</taxon>
        <taxon>Hyphomicrobiales</taxon>
        <taxon>Devosiaceae</taxon>
        <taxon>Devosia</taxon>
    </lineage>
</organism>
<feature type="transmembrane region" description="Helical" evidence="8">
    <location>
        <begin position="14"/>
        <end position="37"/>
    </location>
</feature>
<comment type="subcellular location">
    <subcellularLocation>
        <location evidence="1">Cell membrane</location>
        <topology evidence="1">Multi-pass membrane protein</topology>
    </subcellularLocation>
</comment>
<dbReference type="Pfam" id="PF01032">
    <property type="entry name" value="FecCD"/>
    <property type="match status" value="1"/>
</dbReference>
<dbReference type="RefSeq" id="WP_035079335.1">
    <property type="nucleotide sequence ID" value="NZ_JQGC01000003.1"/>
</dbReference>
<evidence type="ECO:0000256" key="2">
    <source>
        <dbReference type="ARBA" id="ARBA00007935"/>
    </source>
</evidence>
<reference evidence="9 10" key="1">
    <citation type="submission" date="2014-08" db="EMBL/GenBank/DDBJ databases">
        <authorList>
            <person name="Hassan Y.I."/>
            <person name="Lepp D."/>
            <person name="Zhou T."/>
        </authorList>
    </citation>
    <scope>NUCLEOTIDE SEQUENCE [LARGE SCALE GENOMIC DNA]</scope>
    <source>
        <strain evidence="9 10">IFO13584</strain>
    </source>
</reference>
<keyword evidence="4" id="KW-1003">Cell membrane</keyword>
<feature type="transmembrane region" description="Helical" evidence="8">
    <location>
        <begin position="319"/>
        <end position="340"/>
    </location>
</feature>
<evidence type="ECO:0000256" key="3">
    <source>
        <dbReference type="ARBA" id="ARBA00022448"/>
    </source>
</evidence>
<keyword evidence="5 8" id="KW-0812">Transmembrane</keyword>